<protein>
    <submittedName>
        <fullName evidence="3">Uncharacterized protein</fullName>
    </submittedName>
</protein>
<proteinExistence type="predicted"/>
<evidence type="ECO:0000313" key="3">
    <source>
        <dbReference type="EMBL" id="KAK6974311.1"/>
    </source>
</evidence>
<dbReference type="Proteomes" id="UP001362999">
    <property type="component" value="Unassembled WGS sequence"/>
</dbReference>
<comment type="caution">
    <text evidence="3">The sequence shown here is derived from an EMBL/GenBank/DDBJ whole genome shotgun (WGS) entry which is preliminary data.</text>
</comment>
<organism evidence="3 4">
    <name type="scientific">Favolaschia claudopus</name>
    <dbReference type="NCBI Taxonomy" id="2862362"/>
    <lineage>
        <taxon>Eukaryota</taxon>
        <taxon>Fungi</taxon>
        <taxon>Dikarya</taxon>
        <taxon>Basidiomycota</taxon>
        <taxon>Agaricomycotina</taxon>
        <taxon>Agaricomycetes</taxon>
        <taxon>Agaricomycetidae</taxon>
        <taxon>Agaricales</taxon>
        <taxon>Marasmiineae</taxon>
        <taxon>Mycenaceae</taxon>
        <taxon>Favolaschia</taxon>
    </lineage>
</organism>
<sequence length="226" mass="24314">MFILPAPVHAVAVPAVPRLPWSLSLGSQTTTPASTLTLLALLSATLLLSLLIRFVLVRSSLAARLRLKATSPVPVAEKIVPGDSESEDTPKASEEKKSASWLATLSYSLPIALDQRAATPPPMRGRHVYRGGRGVGFVQPQPRRPEAALAMRQMVEAPLPAIYECQTPASMAKMIMSRHTYRRASPPPPRAHAAPKMSYTLRRPEGAPSGFVEEGVEEVEAGEPSV</sequence>
<feature type="compositionally biased region" description="Basic and acidic residues" evidence="1">
    <location>
        <begin position="88"/>
        <end position="97"/>
    </location>
</feature>
<reference evidence="3 4" key="1">
    <citation type="journal article" date="2024" name="J Genomics">
        <title>Draft genome sequencing and assembly of Favolaschia claudopus CIRM-BRFM 2984 isolated from oak limbs.</title>
        <authorList>
            <person name="Navarro D."/>
            <person name="Drula E."/>
            <person name="Chaduli D."/>
            <person name="Cazenave R."/>
            <person name="Ahrendt S."/>
            <person name="Wang J."/>
            <person name="Lipzen A."/>
            <person name="Daum C."/>
            <person name="Barry K."/>
            <person name="Grigoriev I.V."/>
            <person name="Favel A."/>
            <person name="Rosso M.N."/>
            <person name="Martin F."/>
        </authorList>
    </citation>
    <scope>NUCLEOTIDE SEQUENCE [LARGE SCALE GENOMIC DNA]</scope>
    <source>
        <strain evidence="3 4">CIRM-BRFM 2984</strain>
    </source>
</reference>
<keyword evidence="2" id="KW-1133">Transmembrane helix</keyword>
<evidence type="ECO:0000313" key="4">
    <source>
        <dbReference type="Proteomes" id="UP001362999"/>
    </source>
</evidence>
<dbReference type="EMBL" id="JAWWNJ010000185">
    <property type="protein sequence ID" value="KAK6974311.1"/>
    <property type="molecule type" value="Genomic_DNA"/>
</dbReference>
<feature type="region of interest" description="Disordered" evidence="1">
    <location>
        <begin position="78"/>
        <end position="97"/>
    </location>
</feature>
<feature type="region of interest" description="Disordered" evidence="1">
    <location>
        <begin position="181"/>
        <end position="226"/>
    </location>
</feature>
<dbReference type="AlphaFoldDB" id="A0AAV9Z873"/>
<feature type="compositionally biased region" description="Acidic residues" evidence="1">
    <location>
        <begin position="214"/>
        <end position="226"/>
    </location>
</feature>
<accession>A0AAV9Z873</accession>
<gene>
    <name evidence="3" type="ORF">R3P38DRAFT_3133268</name>
</gene>
<keyword evidence="4" id="KW-1185">Reference proteome</keyword>
<keyword evidence="2" id="KW-0812">Transmembrane</keyword>
<name>A0AAV9Z873_9AGAR</name>
<evidence type="ECO:0000256" key="1">
    <source>
        <dbReference type="SAM" id="MobiDB-lite"/>
    </source>
</evidence>
<evidence type="ECO:0000256" key="2">
    <source>
        <dbReference type="SAM" id="Phobius"/>
    </source>
</evidence>
<feature type="transmembrane region" description="Helical" evidence="2">
    <location>
        <begin position="33"/>
        <end position="56"/>
    </location>
</feature>
<keyword evidence="2" id="KW-0472">Membrane</keyword>